<dbReference type="EMBL" id="RHLK01000012">
    <property type="protein sequence ID" value="MVP01414.1"/>
    <property type="molecule type" value="Genomic_DNA"/>
</dbReference>
<dbReference type="SUPFAM" id="SSF51905">
    <property type="entry name" value="FAD/NAD(P)-binding domain"/>
    <property type="match status" value="1"/>
</dbReference>
<evidence type="ECO:0000313" key="3">
    <source>
        <dbReference type="Proteomes" id="UP000490800"/>
    </source>
</evidence>
<dbReference type="PROSITE" id="PS51257">
    <property type="entry name" value="PROKAR_LIPOPROTEIN"/>
    <property type="match status" value="1"/>
</dbReference>
<sequence length="449" mass="48712">MNTQKWDTLIIGSGLAGLSCGLELAERGQRVHILEAAPYPGGRTSNWSDTGMEVESGFHKYIGFYQALPDLLRRAGIKLNTMLTWEKTFEIRLPDGETTGEYGIAPLKSPIKTVSGAFGNSDILSAVDKASLMPFVAEGLRLLAEDPMELDTYSVAEFARKHGVKEGALDNILTPLTSGVLFLPPDRYSALVFFGLFAPGLPRFYKLQLGAFNGGMTDVMIAPIVAKLESLGSRVSLNSPVSALSVKEGRVTGVSLADGSTLDADHVVLATEVSAAKHLLQPAFDGEQWLRPLQALPTMPDVTIQLELSEPLLPQDRATFGPGTCIGSFSEQSRTTFRGVPGRVSMILTPPEEFIEMPDELIFERVCEDADKLGLGLRAAATDYRVIRRPDHFYAVQPGSERLRPEQRTPVPGLSLAGDYTRQPMYATMEGAVLSGRKAAEAVLGRELD</sequence>
<accession>A0A7X3FKZ8</accession>
<gene>
    <name evidence="2" type="ORF">EDM21_18110</name>
</gene>
<reference evidence="2 3" key="1">
    <citation type="journal article" date="2019" name="Microorganisms">
        <title>Paenibacillus lutrae sp. nov., A Chitinolytic Species Isolated from A River Otter in Castril Natural Park, Granada, Spain.</title>
        <authorList>
            <person name="Rodriguez M."/>
            <person name="Reina J.C."/>
            <person name="Bejar V."/>
            <person name="Llamas I."/>
        </authorList>
    </citation>
    <scope>NUCLEOTIDE SEQUENCE [LARGE SCALE GENOMIC DNA]</scope>
    <source>
        <strain evidence="2 3">N10</strain>
    </source>
</reference>
<dbReference type="PANTHER" id="PTHR42923:SF46">
    <property type="entry name" value="AMINE OXIDASE"/>
    <property type="match status" value="1"/>
</dbReference>
<keyword evidence="3" id="KW-1185">Reference proteome</keyword>
<dbReference type="Proteomes" id="UP000490800">
    <property type="component" value="Unassembled WGS sequence"/>
</dbReference>
<dbReference type="InterPro" id="IPR002937">
    <property type="entry name" value="Amino_oxidase"/>
</dbReference>
<name>A0A7X3FKZ8_9BACL</name>
<proteinExistence type="predicted"/>
<dbReference type="GO" id="GO:0016491">
    <property type="term" value="F:oxidoreductase activity"/>
    <property type="evidence" value="ECO:0007669"/>
    <property type="project" value="InterPro"/>
</dbReference>
<dbReference type="Pfam" id="PF01593">
    <property type="entry name" value="Amino_oxidase"/>
    <property type="match status" value="1"/>
</dbReference>
<dbReference type="Gene3D" id="3.50.50.60">
    <property type="entry name" value="FAD/NAD(P)-binding domain"/>
    <property type="match status" value="1"/>
</dbReference>
<organism evidence="2 3">
    <name type="scientific">Paenibacillus lutrae</name>
    <dbReference type="NCBI Taxonomy" id="2078573"/>
    <lineage>
        <taxon>Bacteria</taxon>
        <taxon>Bacillati</taxon>
        <taxon>Bacillota</taxon>
        <taxon>Bacilli</taxon>
        <taxon>Bacillales</taxon>
        <taxon>Paenibacillaceae</taxon>
        <taxon>Paenibacillus</taxon>
    </lineage>
</organism>
<evidence type="ECO:0000313" key="2">
    <source>
        <dbReference type="EMBL" id="MVP01414.1"/>
    </source>
</evidence>
<dbReference type="PANTHER" id="PTHR42923">
    <property type="entry name" value="PROTOPORPHYRINOGEN OXIDASE"/>
    <property type="match status" value="1"/>
</dbReference>
<dbReference type="AlphaFoldDB" id="A0A7X3FKZ8"/>
<protein>
    <submittedName>
        <fullName evidence="2">FAD-dependent oxidoreductase</fullName>
    </submittedName>
</protein>
<dbReference type="InterPro" id="IPR036188">
    <property type="entry name" value="FAD/NAD-bd_sf"/>
</dbReference>
<evidence type="ECO:0000259" key="1">
    <source>
        <dbReference type="Pfam" id="PF01593"/>
    </source>
</evidence>
<comment type="caution">
    <text evidence="2">The sequence shown here is derived from an EMBL/GenBank/DDBJ whole genome shotgun (WGS) entry which is preliminary data.</text>
</comment>
<dbReference type="InterPro" id="IPR050464">
    <property type="entry name" value="Zeta_carotene_desat/Oxidored"/>
</dbReference>
<feature type="domain" description="Amine oxidase" evidence="1">
    <location>
        <begin position="15"/>
        <end position="444"/>
    </location>
</feature>